<reference evidence="1" key="1">
    <citation type="journal article" date="2019" name="bioRxiv">
        <title>The Genome of the Zebra Mussel, Dreissena polymorpha: A Resource for Invasive Species Research.</title>
        <authorList>
            <person name="McCartney M.A."/>
            <person name="Auch B."/>
            <person name="Kono T."/>
            <person name="Mallez S."/>
            <person name="Zhang Y."/>
            <person name="Obille A."/>
            <person name="Becker A."/>
            <person name="Abrahante J.E."/>
            <person name="Garbe J."/>
            <person name="Badalamenti J.P."/>
            <person name="Herman A."/>
            <person name="Mangelson H."/>
            <person name="Liachko I."/>
            <person name="Sullivan S."/>
            <person name="Sone E.D."/>
            <person name="Koren S."/>
            <person name="Silverstein K.A.T."/>
            <person name="Beckman K.B."/>
            <person name="Gohl D.M."/>
        </authorList>
    </citation>
    <scope>NUCLEOTIDE SEQUENCE</scope>
    <source>
        <strain evidence="1">Duluth1</strain>
        <tissue evidence="1">Whole animal</tissue>
    </source>
</reference>
<name>A0A9D4JZ81_DREPO</name>
<evidence type="ECO:0000313" key="2">
    <source>
        <dbReference type="Proteomes" id="UP000828390"/>
    </source>
</evidence>
<evidence type="ECO:0000313" key="1">
    <source>
        <dbReference type="EMBL" id="KAH3825633.1"/>
    </source>
</evidence>
<proteinExistence type="predicted"/>
<keyword evidence="2" id="KW-1185">Reference proteome</keyword>
<protein>
    <submittedName>
        <fullName evidence="1">Uncharacterized protein</fullName>
    </submittedName>
</protein>
<accession>A0A9D4JZ81</accession>
<gene>
    <name evidence="1" type="ORF">DPMN_127514</name>
</gene>
<organism evidence="1 2">
    <name type="scientific">Dreissena polymorpha</name>
    <name type="common">Zebra mussel</name>
    <name type="synonym">Mytilus polymorpha</name>
    <dbReference type="NCBI Taxonomy" id="45954"/>
    <lineage>
        <taxon>Eukaryota</taxon>
        <taxon>Metazoa</taxon>
        <taxon>Spiralia</taxon>
        <taxon>Lophotrochozoa</taxon>
        <taxon>Mollusca</taxon>
        <taxon>Bivalvia</taxon>
        <taxon>Autobranchia</taxon>
        <taxon>Heteroconchia</taxon>
        <taxon>Euheterodonta</taxon>
        <taxon>Imparidentia</taxon>
        <taxon>Neoheterodontei</taxon>
        <taxon>Myida</taxon>
        <taxon>Dreissenoidea</taxon>
        <taxon>Dreissenidae</taxon>
        <taxon>Dreissena</taxon>
    </lineage>
</organism>
<dbReference type="EMBL" id="JAIWYP010000005">
    <property type="protein sequence ID" value="KAH3825633.1"/>
    <property type="molecule type" value="Genomic_DNA"/>
</dbReference>
<dbReference type="Proteomes" id="UP000828390">
    <property type="component" value="Unassembled WGS sequence"/>
</dbReference>
<dbReference type="AlphaFoldDB" id="A0A9D4JZ81"/>
<reference evidence="1" key="2">
    <citation type="submission" date="2020-11" db="EMBL/GenBank/DDBJ databases">
        <authorList>
            <person name="McCartney M.A."/>
            <person name="Auch B."/>
            <person name="Kono T."/>
            <person name="Mallez S."/>
            <person name="Becker A."/>
            <person name="Gohl D.M."/>
            <person name="Silverstein K.A.T."/>
            <person name="Koren S."/>
            <person name="Bechman K.B."/>
            <person name="Herman A."/>
            <person name="Abrahante J.E."/>
            <person name="Garbe J."/>
        </authorList>
    </citation>
    <scope>NUCLEOTIDE SEQUENCE</scope>
    <source>
        <strain evidence="1">Duluth1</strain>
        <tissue evidence="1">Whole animal</tissue>
    </source>
</reference>
<comment type="caution">
    <text evidence="1">The sequence shown here is derived from an EMBL/GenBank/DDBJ whole genome shotgun (WGS) entry which is preliminary data.</text>
</comment>
<sequence length="67" mass="7311">MSIHVDSVVCLVRQGSHTVKWRMGAECPAGLEVYSLSTSWYINWTPCGLGPCIFQNLPRAASTARTG</sequence>